<evidence type="ECO:0000313" key="4">
    <source>
        <dbReference type="Proteomes" id="UP000251075"/>
    </source>
</evidence>
<evidence type="ECO:0000259" key="2">
    <source>
        <dbReference type="Pfam" id="PF12728"/>
    </source>
</evidence>
<organism evidence="3 4">
    <name type="scientific">Paramagnetospirillum kuznetsovii</name>
    <dbReference type="NCBI Taxonomy" id="2053833"/>
    <lineage>
        <taxon>Bacteria</taxon>
        <taxon>Pseudomonadati</taxon>
        <taxon>Pseudomonadota</taxon>
        <taxon>Alphaproteobacteria</taxon>
        <taxon>Rhodospirillales</taxon>
        <taxon>Magnetospirillaceae</taxon>
        <taxon>Paramagnetospirillum</taxon>
    </lineage>
</organism>
<dbReference type="InterPro" id="IPR041657">
    <property type="entry name" value="HTH_17"/>
</dbReference>
<evidence type="ECO:0000313" key="3">
    <source>
        <dbReference type="EMBL" id="RAU20154.1"/>
    </source>
</evidence>
<dbReference type="SUPFAM" id="SSF46955">
    <property type="entry name" value="Putative DNA-binding domain"/>
    <property type="match status" value="1"/>
</dbReference>
<dbReference type="AlphaFoldDB" id="A0A364NSW0"/>
<name>A0A364NSW0_9PROT</name>
<evidence type="ECO:0000256" key="1">
    <source>
        <dbReference type="SAM" id="MobiDB-lite"/>
    </source>
</evidence>
<sequence>MSADLTKYKMITVDEVARLLGNVSTDTILRLGRRGDLPILRISDGRRAVRLADIEAYQDRQLAAWHAEVELNKRLAEAGRTTKRKRGRPRKVLFAETAA</sequence>
<feature type="compositionally biased region" description="Basic residues" evidence="1">
    <location>
        <begin position="81"/>
        <end position="91"/>
    </location>
</feature>
<protein>
    <recommendedName>
        <fullName evidence="2">Helix-turn-helix domain-containing protein</fullName>
    </recommendedName>
</protein>
<dbReference type="Proteomes" id="UP000251075">
    <property type="component" value="Unassembled WGS sequence"/>
</dbReference>
<accession>A0A364NSW0</accession>
<gene>
    <name evidence="3" type="ORF">CU669_19895</name>
</gene>
<reference evidence="3 4" key="1">
    <citation type="submission" date="2017-11" db="EMBL/GenBank/DDBJ databases">
        <title>Draft genome sequence of magnetotactic bacterium Magnetospirillum kuznetsovii LBB-42.</title>
        <authorList>
            <person name="Grouzdev D.S."/>
            <person name="Rysina M.S."/>
            <person name="Baslerov R.V."/>
            <person name="Koziaeva V."/>
        </authorList>
    </citation>
    <scope>NUCLEOTIDE SEQUENCE [LARGE SCALE GENOMIC DNA]</scope>
    <source>
        <strain evidence="3 4">LBB-42</strain>
    </source>
</reference>
<keyword evidence="4" id="KW-1185">Reference proteome</keyword>
<feature type="domain" description="Helix-turn-helix" evidence="2">
    <location>
        <begin position="11"/>
        <end position="61"/>
    </location>
</feature>
<dbReference type="InterPro" id="IPR009061">
    <property type="entry name" value="DNA-bd_dom_put_sf"/>
</dbReference>
<dbReference type="RefSeq" id="WP_112147340.1">
    <property type="nucleotide sequence ID" value="NZ_PGTO01000032.1"/>
</dbReference>
<dbReference type="Pfam" id="PF12728">
    <property type="entry name" value="HTH_17"/>
    <property type="match status" value="1"/>
</dbReference>
<dbReference type="EMBL" id="PGTO01000032">
    <property type="protein sequence ID" value="RAU20154.1"/>
    <property type="molecule type" value="Genomic_DNA"/>
</dbReference>
<proteinExistence type="predicted"/>
<feature type="region of interest" description="Disordered" evidence="1">
    <location>
        <begin position="80"/>
        <end position="99"/>
    </location>
</feature>
<comment type="caution">
    <text evidence="3">The sequence shown here is derived from an EMBL/GenBank/DDBJ whole genome shotgun (WGS) entry which is preliminary data.</text>
</comment>